<dbReference type="AlphaFoldDB" id="A0A3B0XTT3"/>
<reference evidence="1" key="1">
    <citation type="submission" date="2018-06" db="EMBL/GenBank/DDBJ databases">
        <authorList>
            <person name="Zhirakovskaya E."/>
        </authorList>
    </citation>
    <scope>NUCLEOTIDE SEQUENCE</scope>
</reference>
<gene>
    <name evidence="1" type="ORF">MNBD_GAMMA10-2693</name>
</gene>
<proteinExistence type="predicted"/>
<dbReference type="EMBL" id="UOFJ01000615">
    <property type="protein sequence ID" value="VAW71668.1"/>
    <property type="molecule type" value="Genomic_DNA"/>
</dbReference>
<evidence type="ECO:0000313" key="1">
    <source>
        <dbReference type="EMBL" id="VAW71668.1"/>
    </source>
</evidence>
<accession>A0A3B0XTT3</accession>
<name>A0A3B0XTT3_9ZZZZ</name>
<sequence length="80" mass="8903">MRCFTCYVTDESYFVGWIKRSGSTKIKRQKGGSASLDPPYSYPASGIAINGRVVTLKELKEEVKAGKYADNSQALDYYHG</sequence>
<organism evidence="1">
    <name type="scientific">hydrothermal vent metagenome</name>
    <dbReference type="NCBI Taxonomy" id="652676"/>
    <lineage>
        <taxon>unclassified sequences</taxon>
        <taxon>metagenomes</taxon>
        <taxon>ecological metagenomes</taxon>
    </lineage>
</organism>
<protein>
    <submittedName>
        <fullName evidence="1">Uncharacterized protein</fullName>
    </submittedName>
</protein>